<evidence type="ECO:0000256" key="5">
    <source>
        <dbReference type="ARBA" id="ARBA00022729"/>
    </source>
</evidence>
<keyword evidence="12" id="KW-1280">Immunoglobulin</keyword>
<dbReference type="GO" id="GO:0005576">
    <property type="term" value="C:extracellular region"/>
    <property type="evidence" value="ECO:0007669"/>
    <property type="project" value="UniProtKB-SubCell"/>
</dbReference>
<evidence type="ECO:0000256" key="1">
    <source>
        <dbReference type="ARBA" id="ARBA00004236"/>
    </source>
</evidence>
<evidence type="ECO:0000313" key="15">
    <source>
        <dbReference type="EMBL" id="PNI14159.1"/>
    </source>
</evidence>
<dbReference type="FunFam" id="2.60.40.10:FF:001671">
    <property type="entry name" value="Immunoglobulin lambda variable 4-69"/>
    <property type="match status" value="1"/>
</dbReference>
<keyword evidence="5 13" id="KW-0732">Signal</keyword>
<dbReference type="InterPro" id="IPR003599">
    <property type="entry name" value="Ig_sub"/>
</dbReference>
<comment type="subunit">
    <text evidence="11">Immunoglobulins are composed of two identical heavy chains and two identical light chains; disulfide-linked.</text>
</comment>
<feature type="domain" description="Ig-like" evidence="14">
    <location>
        <begin position="23"/>
        <end position="120"/>
    </location>
</feature>
<evidence type="ECO:0000256" key="12">
    <source>
        <dbReference type="ARBA" id="ARBA00043265"/>
    </source>
</evidence>
<feature type="non-terminal residue" evidence="15">
    <location>
        <position position="120"/>
    </location>
</feature>
<dbReference type="Pfam" id="PF07686">
    <property type="entry name" value="V-set"/>
    <property type="match status" value="1"/>
</dbReference>
<evidence type="ECO:0000256" key="6">
    <source>
        <dbReference type="ARBA" id="ARBA00022859"/>
    </source>
</evidence>
<keyword evidence="10" id="KW-0393">Immunoglobulin domain</keyword>
<comment type="subcellular location">
    <subcellularLocation>
        <location evidence="1">Cell membrane</location>
    </subcellularLocation>
    <subcellularLocation>
        <location evidence="2">Secreted</location>
    </subcellularLocation>
</comment>
<evidence type="ECO:0000256" key="2">
    <source>
        <dbReference type="ARBA" id="ARBA00004613"/>
    </source>
</evidence>
<dbReference type="GO" id="GO:0019814">
    <property type="term" value="C:immunoglobulin complex"/>
    <property type="evidence" value="ECO:0007669"/>
    <property type="project" value="UniProtKB-KW"/>
</dbReference>
<organism evidence="15 16">
    <name type="scientific">Pan troglodytes</name>
    <name type="common">Chimpanzee</name>
    <dbReference type="NCBI Taxonomy" id="9598"/>
    <lineage>
        <taxon>Eukaryota</taxon>
        <taxon>Metazoa</taxon>
        <taxon>Chordata</taxon>
        <taxon>Craniata</taxon>
        <taxon>Vertebrata</taxon>
        <taxon>Euteleostomi</taxon>
        <taxon>Mammalia</taxon>
        <taxon>Eutheria</taxon>
        <taxon>Euarchontoglires</taxon>
        <taxon>Primates</taxon>
        <taxon>Haplorrhini</taxon>
        <taxon>Catarrhini</taxon>
        <taxon>Hominidae</taxon>
        <taxon>Pan</taxon>
    </lineage>
</organism>
<sequence length="120" mass="12896">MAWTPLLLLFPLLLHCTGSLSQPVLTQSSSASASLGSSVKLTCTLSSGHSSYIIAWHQQQPGKAPRYLMKLEGSGSYNKGSGVPDRFSGSSSGADRYLTINNLQSEDEADYYCETWGSNT</sequence>
<dbReference type="SUPFAM" id="SSF48726">
    <property type="entry name" value="Immunoglobulin"/>
    <property type="match status" value="1"/>
</dbReference>
<keyword evidence="8" id="KW-0472">Membrane</keyword>
<evidence type="ECO:0000256" key="10">
    <source>
        <dbReference type="ARBA" id="ARBA00023319"/>
    </source>
</evidence>
<protein>
    <submittedName>
        <fullName evidence="15">IGLV4-60 isoform 1</fullName>
    </submittedName>
</protein>
<keyword evidence="3" id="KW-1003">Cell membrane</keyword>
<keyword evidence="7" id="KW-1064">Adaptive immunity</keyword>
<reference evidence="15 16" key="1">
    <citation type="submission" date="2017-12" db="EMBL/GenBank/DDBJ databases">
        <title>High-resolution comparative analysis of great ape genomes.</title>
        <authorList>
            <person name="Pollen A."/>
            <person name="Hastie A."/>
            <person name="Hormozdiari F."/>
            <person name="Dougherty M."/>
            <person name="Liu R."/>
            <person name="Chaisson M."/>
            <person name="Hoppe E."/>
            <person name="Hill C."/>
            <person name="Pang A."/>
            <person name="Hillier L."/>
            <person name="Baker C."/>
            <person name="Armstrong J."/>
            <person name="Shendure J."/>
            <person name="Paten B."/>
            <person name="Wilson R."/>
            <person name="Chao H."/>
            <person name="Schneider V."/>
            <person name="Ventura M."/>
            <person name="Kronenberg Z."/>
            <person name="Murali S."/>
            <person name="Gordon D."/>
            <person name="Cantsilieris S."/>
            <person name="Munson K."/>
            <person name="Nelson B."/>
            <person name="Raja A."/>
            <person name="Underwood J."/>
            <person name="Diekhans M."/>
            <person name="Fiddes I."/>
            <person name="Haussler D."/>
            <person name="Eichler E."/>
        </authorList>
    </citation>
    <scope>NUCLEOTIDE SEQUENCE [LARGE SCALE GENOMIC DNA]</scope>
    <source>
        <strain evidence="15">Yerkes chimp pedigree #C0471</strain>
    </source>
</reference>
<gene>
    <name evidence="15" type="ORF">CK820_G0052977</name>
</gene>
<evidence type="ECO:0000256" key="9">
    <source>
        <dbReference type="ARBA" id="ARBA00023157"/>
    </source>
</evidence>
<dbReference type="GO" id="GO:0002250">
    <property type="term" value="P:adaptive immune response"/>
    <property type="evidence" value="ECO:0007669"/>
    <property type="project" value="UniProtKB-KW"/>
</dbReference>
<dbReference type="InterPro" id="IPR050150">
    <property type="entry name" value="IgV_Light_Chain"/>
</dbReference>
<dbReference type="InterPro" id="IPR036179">
    <property type="entry name" value="Ig-like_dom_sf"/>
</dbReference>
<dbReference type="SMART" id="SM00409">
    <property type="entry name" value="IG"/>
    <property type="match status" value="1"/>
</dbReference>
<evidence type="ECO:0000256" key="7">
    <source>
        <dbReference type="ARBA" id="ARBA00023130"/>
    </source>
</evidence>
<dbReference type="EMBL" id="NBAG03000582">
    <property type="protein sequence ID" value="PNI14159.1"/>
    <property type="molecule type" value="Genomic_DNA"/>
</dbReference>
<keyword evidence="9" id="KW-1015">Disulfide bond</keyword>
<dbReference type="AlphaFoldDB" id="A0A2J8IUI3"/>
<evidence type="ECO:0000259" key="14">
    <source>
        <dbReference type="PROSITE" id="PS50835"/>
    </source>
</evidence>
<keyword evidence="4" id="KW-0964">Secreted</keyword>
<dbReference type="Gene3D" id="2.60.40.10">
    <property type="entry name" value="Immunoglobulins"/>
    <property type="match status" value="1"/>
</dbReference>
<evidence type="ECO:0000256" key="3">
    <source>
        <dbReference type="ARBA" id="ARBA00022475"/>
    </source>
</evidence>
<evidence type="ECO:0000313" key="16">
    <source>
        <dbReference type="Proteomes" id="UP000236370"/>
    </source>
</evidence>
<evidence type="ECO:0000256" key="13">
    <source>
        <dbReference type="SAM" id="SignalP"/>
    </source>
</evidence>
<dbReference type="PANTHER" id="PTHR23267">
    <property type="entry name" value="IMMUNOGLOBULIN LIGHT CHAIN"/>
    <property type="match status" value="1"/>
</dbReference>
<evidence type="ECO:0000256" key="8">
    <source>
        <dbReference type="ARBA" id="ARBA00023136"/>
    </source>
</evidence>
<dbReference type="InterPro" id="IPR007110">
    <property type="entry name" value="Ig-like_dom"/>
</dbReference>
<dbReference type="Proteomes" id="UP000236370">
    <property type="component" value="Unassembled WGS sequence"/>
</dbReference>
<accession>A0A2J8IUI3</accession>
<dbReference type="PROSITE" id="PS50835">
    <property type="entry name" value="IG_LIKE"/>
    <property type="match status" value="1"/>
</dbReference>
<dbReference type="GO" id="GO:0005886">
    <property type="term" value="C:plasma membrane"/>
    <property type="evidence" value="ECO:0007669"/>
    <property type="project" value="UniProtKB-SubCell"/>
</dbReference>
<proteinExistence type="predicted"/>
<evidence type="ECO:0000256" key="11">
    <source>
        <dbReference type="ARBA" id="ARBA00038737"/>
    </source>
</evidence>
<dbReference type="SMART" id="SM00406">
    <property type="entry name" value="IGv"/>
    <property type="match status" value="1"/>
</dbReference>
<feature type="chain" id="PRO_5014334904" evidence="13">
    <location>
        <begin position="22"/>
        <end position="120"/>
    </location>
</feature>
<dbReference type="InterPro" id="IPR013783">
    <property type="entry name" value="Ig-like_fold"/>
</dbReference>
<keyword evidence="6" id="KW-0391">Immunity</keyword>
<comment type="caution">
    <text evidence="15">The sequence shown here is derived from an EMBL/GenBank/DDBJ whole genome shotgun (WGS) entry which is preliminary data.</text>
</comment>
<evidence type="ECO:0000256" key="4">
    <source>
        <dbReference type="ARBA" id="ARBA00022525"/>
    </source>
</evidence>
<feature type="signal peptide" evidence="13">
    <location>
        <begin position="1"/>
        <end position="21"/>
    </location>
</feature>
<name>A0A2J8IUI3_PANTR</name>
<dbReference type="InterPro" id="IPR013106">
    <property type="entry name" value="Ig_V-set"/>
</dbReference>